<evidence type="ECO:0000256" key="4">
    <source>
        <dbReference type="ARBA" id="ARBA00022679"/>
    </source>
</evidence>
<evidence type="ECO:0000313" key="7">
    <source>
        <dbReference type="Proteomes" id="UP000182740"/>
    </source>
</evidence>
<gene>
    <name evidence="6" type="ORF">SAMN04489730_0227</name>
</gene>
<name>A0A1K1P4R5_9PSEU</name>
<evidence type="ECO:0000313" key="6">
    <source>
        <dbReference type="EMBL" id="SFW42445.1"/>
    </source>
</evidence>
<dbReference type="InterPro" id="IPR029044">
    <property type="entry name" value="Nucleotide-diphossugar_trans"/>
</dbReference>
<dbReference type="SUPFAM" id="SSF53448">
    <property type="entry name" value="Nucleotide-diphospho-sugar transferases"/>
    <property type="match status" value="1"/>
</dbReference>
<evidence type="ECO:0000256" key="3">
    <source>
        <dbReference type="ARBA" id="ARBA00022676"/>
    </source>
</evidence>
<dbReference type="PANTHER" id="PTHR43179">
    <property type="entry name" value="RHAMNOSYLTRANSFERASE WBBL"/>
    <property type="match status" value="1"/>
</dbReference>
<protein>
    <submittedName>
        <fullName evidence="6">Glycosyltransferase, GT2 family</fullName>
    </submittedName>
</protein>
<proteinExistence type="inferred from homology"/>
<dbReference type="OrthoDB" id="7665907at2"/>
<dbReference type="RefSeq" id="WP_072474473.1">
    <property type="nucleotide sequence ID" value="NZ_FPJG01000006.1"/>
</dbReference>
<dbReference type="Gene3D" id="3.90.550.10">
    <property type="entry name" value="Spore Coat Polysaccharide Biosynthesis Protein SpsA, Chain A"/>
    <property type="match status" value="1"/>
</dbReference>
<dbReference type="GO" id="GO:0016757">
    <property type="term" value="F:glycosyltransferase activity"/>
    <property type="evidence" value="ECO:0007669"/>
    <property type="project" value="UniProtKB-KW"/>
</dbReference>
<dbReference type="EMBL" id="FPJG01000006">
    <property type="protein sequence ID" value="SFW42445.1"/>
    <property type="molecule type" value="Genomic_DNA"/>
</dbReference>
<dbReference type="STRING" id="546364.SAMN04489730_0227"/>
<evidence type="ECO:0000256" key="2">
    <source>
        <dbReference type="ARBA" id="ARBA00006739"/>
    </source>
</evidence>
<evidence type="ECO:0000259" key="5">
    <source>
        <dbReference type="Pfam" id="PF00535"/>
    </source>
</evidence>
<comment type="pathway">
    <text evidence="1">Cell wall biogenesis; cell wall polysaccharide biosynthesis.</text>
</comment>
<dbReference type="CDD" id="cd04185">
    <property type="entry name" value="GT_2_like_b"/>
    <property type="match status" value="1"/>
</dbReference>
<keyword evidence="4 6" id="KW-0808">Transferase</keyword>
<comment type="similarity">
    <text evidence="2">Belongs to the glycosyltransferase 2 family.</text>
</comment>
<reference evidence="7" key="1">
    <citation type="submission" date="2016-11" db="EMBL/GenBank/DDBJ databases">
        <authorList>
            <person name="Varghese N."/>
            <person name="Submissions S."/>
        </authorList>
    </citation>
    <scope>NUCLEOTIDE SEQUENCE [LARGE SCALE GENOMIC DNA]</scope>
    <source>
        <strain evidence="7">DSM 44671</strain>
    </source>
</reference>
<dbReference type="Pfam" id="PF00535">
    <property type="entry name" value="Glycos_transf_2"/>
    <property type="match status" value="1"/>
</dbReference>
<accession>A0A1K1P4R5</accession>
<dbReference type="InterPro" id="IPR001173">
    <property type="entry name" value="Glyco_trans_2-like"/>
</dbReference>
<dbReference type="Proteomes" id="UP000182740">
    <property type="component" value="Unassembled WGS sequence"/>
</dbReference>
<evidence type="ECO:0000256" key="1">
    <source>
        <dbReference type="ARBA" id="ARBA00004776"/>
    </source>
</evidence>
<dbReference type="AlphaFoldDB" id="A0A1K1P4R5"/>
<feature type="domain" description="Glycosyltransferase 2-like" evidence="5">
    <location>
        <begin position="7"/>
        <end position="117"/>
    </location>
</feature>
<keyword evidence="7" id="KW-1185">Reference proteome</keyword>
<dbReference type="PANTHER" id="PTHR43179:SF12">
    <property type="entry name" value="GALACTOFURANOSYLTRANSFERASE GLFT2"/>
    <property type="match status" value="1"/>
</dbReference>
<sequence length="299" mass="33358">MNKVAAVVVTYNRKDKLGKVLDHILAQSHAPEWVVVVDNASTDGTDALLASYQTDQRVTVLRLAENTGGAGGFSAGMAKAYELGADFLWIMDDDCYPHPDALEELVNGLEKAEQTLGHQMPFACSVVKWTDGSICEMNNPGTTWDWGRLLSLGQQAVLVNHCSFVSVLVPRWTLTRFGLPLTDYFIWFDDMEYTLRVSKAAPGLQVLSSVVVHDLPENRGVNFGQINHKNVWKYEYGARNELSYRLHHESPLAAAGFAYRVLKGMAQGHVSRSLRLRIVKSLLRGVKFNPKPRFPRSVL</sequence>
<organism evidence="6 7">
    <name type="scientific">Amycolatopsis australiensis</name>
    <dbReference type="NCBI Taxonomy" id="546364"/>
    <lineage>
        <taxon>Bacteria</taxon>
        <taxon>Bacillati</taxon>
        <taxon>Actinomycetota</taxon>
        <taxon>Actinomycetes</taxon>
        <taxon>Pseudonocardiales</taxon>
        <taxon>Pseudonocardiaceae</taxon>
        <taxon>Amycolatopsis</taxon>
    </lineage>
</organism>
<keyword evidence="3" id="KW-0328">Glycosyltransferase</keyword>